<feature type="chain" id="PRO_5044763478" description="Protein kinase domain-containing protein" evidence="8">
    <location>
        <begin position="24"/>
        <end position="601"/>
    </location>
</feature>
<name>A0ABD2Z2N0_9GENT</name>
<organism evidence="10 11">
    <name type="scientific">Cinchona calisaya</name>
    <dbReference type="NCBI Taxonomy" id="153742"/>
    <lineage>
        <taxon>Eukaryota</taxon>
        <taxon>Viridiplantae</taxon>
        <taxon>Streptophyta</taxon>
        <taxon>Embryophyta</taxon>
        <taxon>Tracheophyta</taxon>
        <taxon>Spermatophyta</taxon>
        <taxon>Magnoliopsida</taxon>
        <taxon>eudicotyledons</taxon>
        <taxon>Gunneridae</taxon>
        <taxon>Pentapetalae</taxon>
        <taxon>asterids</taxon>
        <taxon>lamiids</taxon>
        <taxon>Gentianales</taxon>
        <taxon>Rubiaceae</taxon>
        <taxon>Cinchonoideae</taxon>
        <taxon>Cinchoneae</taxon>
        <taxon>Cinchona</taxon>
    </lineage>
</organism>
<dbReference type="InterPro" id="IPR045274">
    <property type="entry name" value="WAK-like"/>
</dbReference>
<dbReference type="InterPro" id="IPR011009">
    <property type="entry name" value="Kinase-like_dom_sf"/>
</dbReference>
<keyword evidence="3" id="KW-0547">Nucleotide-binding</keyword>
<evidence type="ECO:0000313" key="11">
    <source>
        <dbReference type="Proteomes" id="UP001630127"/>
    </source>
</evidence>
<evidence type="ECO:0000256" key="3">
    <source>
        <dbReference type="ARBA" id="ARBA00022741"/>
    </source>
</evidence>
<reference evidence="10 11" key="1">
    <citation type="submission" date="2024-11" db="EMBL/GenBank/DDBJ databases">
        <title>A near-complete genome assembly of Cinchona calisaya.</title>
        <authorList>
            <person name="Lian D.C."/>
            <person name="Zhao X.W."/>
            <person name="Wei L."/>
        </authorList>
    </citation>
    <scope>NUCLEOTIDE SEQUENCE [LARGE SCALE GENOMIC DNA]</scope>
    <source>
        <tissue evidence="10">Nenye</tissue>
    </source>
</reference>
<evidence type="ECO:0000256" key="8">
    <source>
        <dbReference type="SAM" id="SignalP"/>
    </source>
</evidence>
<dbReference type="Proteomes" id="UP001630127">
    <property type="component" value="Unassembled WGS sequence"/>
</dbReference>
<gene>
    <name evidence="10" type="ORF">ACH5RR_026466</name>
</gene>
<dbReference type="AlphaFoldDB" id="A0ABD2Z2N0"/>
<comment type="caution">
    <text evidence="10">The sequence shown here is derived from an EMBL/GenBank/DDBJ whole genome shotgun (WGS) entry which is preliminary data.</text>
</comment>
<evidence type="ECO:0000256" key="7">
    <source>
        <dbReference type="ARBA" id="ARBA00023180"/>
    </source>
</evidence>
<sequence length="601" mass="66499">MTLRGSTLMLLVVLMMLIELTSMVLVAAIDQPKPHCRKTCGNLAIPFPFGTSPDCFPNKNFLITCNDTHYNPPQPFLRTGNIQVLNLSLNGTIRVSSFIEKSCYNATGAPIIELDCKRKGFKLSSYTISPTSNKFTVVGCDTAAYIQGFKKDDYTVGCISLCNEFESIKKGTCSGIGSCQASIPDGVKNLTISLCTTSNYTRVNNFSSCGYAFVSEAEYFNFTPADLKGLEKTTPIIPMVLDYAIGNLSCTEAKKNKTSNACRSENSDCLNSTTGKGDVLKPCKGKCKDLVAGYYCYCPEGCCLEPFDLAFGEFMGISCIKRKKAFKNGGTLLLEKLSAQKGCTTRAIIFTEEGLKRTTSNFSEATIIGKGDKGVLSDNRIVAIKKSKVTDQSQTEQFINEVIVLSEINHRYVVKLIGCCLETESIILVYEFIPNGTLHSHIHDEYLSPIFTWDIRLKVATEAADALAYLHSAASVPIIHRDVKNPEYFHWSQLTDKSDVYSFGVVLAELLTRYEAVSFNKSEKERNLAVYFVSSVNDDKLLEILNHHLVVGDGNVEQVVEVGLLAKRFLNVKAEERPTMKEVIMELERLKVVQQHPGTKE</sequence>
<dbReference type="InterPro" id="IPR000719">
    <property type="entry name" value="Prot_kinase_dom"/>
</dbReference>
<keyword evidence="5" id="KW-0067">ATP-binding</keyword>
<dbReference type="SUPFAM" id="SSF56112">
    <property type="entry name" value="Protein kinase-like (PK-like)"/>
    <property type="match status" value="1"/>
</dbReference>
<evidence type="ECO:0000256" key="5">
    <source>
        <dbReference type="ARBA" id="ARBA00022840"/>
    </source>
</evidence>
<dbReference type="InterPro" id="IPR025287">
    <property type="entry name" value="WAK_GUB"/>
</dbReference>
<accession>A0ABD2Z2N0</accession>
<proteinExistence type="predicted"/>
<evidence type="ECO:0000256" key="4">
    <source>
        <dbReference type="ARBA" id="ARBA00022777"/>
    </source>
</evidence>
<dbReference type="PANTHER" id="PTHR27005:SF283">
    <property type="entry name" value="OS02G0633066 PROTEIN"/>
    <property type="match status" value="1"/>
</dbReference>
<keyword evidence="2 8" id="KW-0732">Signal</keyword>
<evidence type="ECO:0000259" key="9">
    <source>
        <dbReference type="PROSITE" id="PS50011"/>
    </source>
</evidence>
<dbReference type="Gene3D" id="3.30.200.20">
    <property type="entry name" value="Phosphorylase Kinase, domain 1"/>
    <property type="match status" value="1"/>
</dbReference>
<dbReference type="PROSITE" id="PS50011">
    <property type="entry name" value="PROTEIN_KINASE_DOM"/>
    <property type="match status" value="1"/>
</dbReference>
<dbReference type="GO" id="GO:0005524">
    <property type="term" value="F:ATP binding"/>
    <property type="evidence" value="ECO:0007669"/>
    <property type="project" value="UniProtKB-KW"/>
</dbReference>
<keyword evidence="6" id="KW-1015">Disulfide bond</keyword>
<dbReference type="Pfam" id="PF07714">
    <property type="entry name" value="PK_Tyr_Ser-Thr"/>
    <property type="match status" value="1"/>
</dbReference>
<dbReference type="PANTHER" id="PTHR27005">
    <property type="entry name" value="WALL-ASSOCIATED RECEPTOR KINASE-LIKE 21"/>
    <property type="match status" value="1"/>
</dbReference>
<evidence type="ECO:0000256" key="1">
    <source>
        <dbReference type="ARBA" id="ARBA00004479"/>
    </source>
</evidence>
<dbReference type="EMBL" id="JBJUIK010000011">
    <property type="protein sequence ID" value="KAL3513749.1"/>
    <property type="molecule type" value="Genomic_DNA"/>
</dbReference>
<keyword evidence="4" id="KW-0808">Transferase</keyword>
<keyword evidence="4" id="KW-0418">Kinase</keyword>
<feature type="signal peptide" evidence="8">
    <location>
        <begin position="1"/>
        <end position="23"/>
    </location>
</feature>
<evidence type="ECO:0000313" key="10">
    <source>
        <dbReference type="EMBL" id="KAL3513749.1"/>
    </source>
</evidence>
<protein>
    <recommendedName>
        <fullName evidence="9">Protein kinase domain-containing protein</fullName>
    </recommendedName>
</protein>
<comment type="subcellular location">
    <subcellularLocation>
        <location evidence="1">Membrane</location>
        <topology evidence="1">Single-pass type I membrane protein</topology>
    </subcellularLocation>
</comment>
<evidence type="ECO:0000256" key="6">
    <source>
        <dbReference type="ARBA" id="ARBA00023157"/>
    </source>
</evidence>
<evidence type="ECO:0000256" key="2">
    <source>
        <dbReference type="ARBA" id="ARBA00022729"/>
    </source>
</evidence>
<keyword evidence="11" id="KW-1185">Reference proteome</keyword>
<dbReference type="Gene3D" id="1.10.510.10">
    <property type="entry name" value="Transferase(Phosphotransferase) domain 1"/>
    <property type="match status" value="2"/>
</dbReference>
<dbReference type="GO" id="GO:0016020">
    <property type="term" value="C:membrane"/>
    <property type="evidence" value="ECO:0007669"/>
    <property type="project" value="UniProtKB-SubCell"/>
</dbReference>
<keyword evidence="7" id="KW-0325">Glycoprotein</keyword>
<feature type="domain" description="Protein kinase" evidence="9">
    <location>
        <begin position="362"/>
        <end position="601"/>
    </location>
</feature>
<dbReference type="InterPro" id="IPR001245">
    <property type="entry name" value="Ser-Thr/Tyr_kinase_cat_dom"/>
</dbReference>
<dbReference type="Pfam" id="PF13947">
    <property type="entry name" value="GUB_WAK_bind"/>
    <property type="match status" value="1"/>
</dbReference>